<proteinExistence type="predicted"/>
<reference evidence="1 2" key="1">
    <citation type="journal article" date="2019" name="Sci. Rep.">
        <title>Orb-weaving spider Araneus ventricosus genome elucidates the spidroin gene catalogue.</title>
        <authorList>
            <person name="Kono N."/>
            <person name="Nakamura H."/>
            <person name="Ohtoshi R."/>
            <person name="Moran D.A.P."/>
            <person name="Shinohara A."/>
            <person name="Yoshida Y."/>
            <person name="Fujiwara M."/>
            <person name="Mori M."/>
            <person name="Tomita M."/>
            <person name="Arakawa K."/>
        </authorList>
    </citation>
    <scope>NUCLEOTIDE SEQUENCE [LARGE SCALE GENOMIC DNA]</scope>
</reference>
<comment type="caution">
    <text evidence="1">The sequence shown here is derived from an EMBL/GenBank/DDBJ whole genome shotgun (WGS) entry which is preliminary data.</text>
</comment>
<feature type="non-terminal residue" evidence="1">
    <location>
        <position position="1"/>
    </location>
</feature>
<dbReference type="EMBL" id="BGPR01022153">
    <property type="protein sequence ID" value="GBN88182.1"/>
    <property type="molecule type" value="Genomic_DNA"/>
</dbReference>
<gene>
    <name evidence="1" type="ORF">AVEN_19916_1</name>
</gene>
<protein>
    <submittedName>
        <fullName evidence="1">Uncharacterized protein</fullName>
    </submittedName>
</protein>
<accession>A0A4Y2SIZ7</accession>
<dbReference type="AlphaFoldDB" id="A0A4Y2SIZ7"/>
<organism evidence="1 2">
    <name type="scientific">Araneus ventricosus</name>
    <name type="common">Orbweaver spider</name>
    <name type="synonym">Epeira ventricosa</name>
    <dbReference type="NCBI Taxonomy" id="182803"/>
    <lineage>
        <taxon>Eukaryota</taxon>
        <taxon>Metazoa</taxon>
        <taxon>Ecdysozoa</taxon>
        <taxon>Arthropoda</taxon>
        <taxon>Chelicerata</taxon>
        <taxon>Arachnida</taxon>
        <taxon>Araneae</taxon>
        <taxon>Araneomorphae</taxon>
        <taxon>Entelegynae</taxon>
        <taxon>Araneoidea</taxon>
        <taxon>Araneidae</taxon>
        <taxon>Araneus</taxon>
    </lineage>
</organism>
<dbReference type="Proteomes" id="UP000499080">
    <property type="component" value="Unassembled WGS sequence"/>
</dbReference>
<evidence type="ECO:0000313" key="1">
    <source>
        <dbReference type="EMBL" id="GBN88182.1"/>
    </source>
</evidence>
<keyword evidence="2" id="KW-1185">Reference proteome</keyword>
<sequence length="58" mass="6483">IRAVWSGRLDIPPLHLDCRDIKDEMRPVQICGGAAFSFLRKSEQGGEEVSTAGERIDR</sequence>
<name>A0A4Y2SIZ7_ARAVE</name>
<evidence type="ECO:0000313" key="2">
    <source>
        <dbReference type="Proteomes" id="UP000499080"/>
    </source>
</evidence>